<reference evidence="3" key="1">
    <citation type="submission" date="2025-08" db="UniProtKB">
        <authorList>
            <consortium name="RefSeq"/>
        </authorList>
    </citation>
    <scope>IDENTIFICATION</scope>
</reference>
<keyword evidence="1" id="KW-0732">Signal</keyword>
<keyword evidence="2" id="KW-1185">Reference proteome</keyword>
<name>A0A8B6X3F6_9BURK</name>
<feature type="signal peptide" evidence="1">
    <location>
        <begin position="1"/>
        <end position="25"/>
    </location>
</feature>
<evidence type="ECO:0008006" key="4">
    <source>
        <dbReference type="Google" id="ProtNLM"/>
    </source>
</evidence>
<accession>A0A8B6X3F6</accession>
<evidence type="ECO:0000313" key="3">
    <source>
        <dbReference type="RefSeq" id="WP_028311192.1"/>
    </source>
</evidence>
<evidence type="ECO:0000313" key="2">
    <source>
        <dbReference type="Proteomes" id="UP000675920"/>
    </source>
</evidence>
<dbReference type="Proteomes" id="UP000675920">
    <property type="component" value="Unplaced"/>
</dbReference>
<dbReference type="OrthoDB" id="9154293at2"/>
<sequence>MHTPIPLRRLAAALAFAGLAGPAAAQYSTPMRDVENPDRAPFTMSASGGPSSPYVNGFVQFATPLGFRYFIDQASLVCTTASSTDQITLVQLATLQKTGANFLQSSYITPFIMTRIGPAPFGGWYWTGTAQLRAYSDPNIFDTNGGRSIFYNIFHTEASSATSCSGTIVGHTLPLAQ</sequence>
<dbReference type="RefSeq" id="WP_028311192.1">
    <property type="nucleotide sequence ID" value="NZ_AXWS01000008.1"/>
</dbReference>
<evidence type="ECO:0000256" key="1">
    <source>
        <dbReference type="SAM" id="SignalP"/>
    </source>
</evidence>
<proteinExistence type="predicted"/>
<dbReference type="AlphaFoldDB" id="A0A8B6X3F6"/>
<feature type="chain" id="PRO_5034019237" description="Secreted protein" evidence="1">
    <location>
        <begin position="26"/>
        <end position="177"/>
    </location>
</feature>
<organism evidence="2 3">
    <name type="scientific">Derxia gummosa DSM 723</name>
    <dbReference type="NCBI Taxonomy" id="1121388"/>
    <lineage>
        <taxon>Bacteria</taxon>
        <taxon>Pseudomonadati</taxon>
        <taxon>Pseudomonadota</taxon>
        <taxon>Betaproteobacteria</taxon>
        <taxon>Burkholderiales</taxon>
        <taxon>Alcaligenaceae</taxon>
        <taxon>Derxia</taxon>
    </lineage>
</organism>
<protein>
    <recommendedName>
        <fullName evidence="4">Secreted protein</fullName>
    </recommendedName>
</protein>